<dbReference type="Proteomes" id="UP000230790">
    <property type="component" value="Unassembled WGS sequence"/>
</dbReference>
<sequence length="491" mass="55731">MRPLIHRRGADIEFASVKLPSFFRRSPPRVFVVGLDCAAPELVFDRWRDDLPNLSRLAAGGVWGELKSCIPAITVPAWSSMLSSRDPGVLGIYGFRNRADTSYGRMFTANAEHVKEKRVWDYLTEAGKRSVVIGVPQTFPVKPLNGCLISDFLTPGRHSPFAYPPRLKDEVLRIAPDYAFDVNEFRTEDKDWLLRQIYAMTEARFKVVDALLRSEPWDFFMVMEIGVDRIHHGFWRYHDPRHWRYQAGNPYERAIHDYYVYLDAKIGAWLAMLPEDAIVLVVSDHGAKRLDGGICLNEWLWREGYLALKEAPQPGQIVTLEKLIERDAVDWSRTRAWGSGGYYGRVFLNVQGREPEGAVALTEYEAVRDELAEKLAAIPNHRGEAIGTRVFKPQEIYQQVNGVAPDLIVYFGDLLWRSVGSLGHGRIYTFENDTGPDDCNHAQNGLFIWRDPRRPGNGRKVEGAQLMDIAPTVLRALGLSVPGHMQGRALI</sequence>
<evidence type="ECO:0000313" key="2">
    <source>
        <dbReference type="Proteomes" id="UP000230790"/>
    </source>
</evidence>
<name>A0A2M8QFN4_9CHLR</name>
<dbReference type="SUPFAM" id="SSF53649">
    <property type="entry name" value="Alkaline phosphatase-like"/>
    <property type="match status" value="1"/>
</dbReference>
<dbReference type="EMBL" id="PGTN01000011">
    <property type="protein sequence ID" value="PJF48552.1"/>
    <property type="molecule type" value="Genomic_DNA"/>
</dbReference>
<proteinExistence type="predicted"/>
<dbReference type="Pfam" id="PF01663">
    <property type="entry name" value="Phosphodiest"/>
    <property type="match status" value="1"/>
</dbReference>
<organism evidence="1 2">
    <name type="scientific">Candidatus Thermofonsia Clade 3 bacterium</name>
    <dbReference type="NCBI Taxonomy" id="2364212"/>
    <lineage>
        <taxon>Bacteria</taxon>
        <taxon>Bacillati</taxon>
        <taxon>Chloroflexota</taxon>
        <taxon>Candidatus Thermofontia</taxon>
        <taxon>Candidatus Thermofonsia Clade 3</taxon>
    </lineage>
</organism>
<dbReference type="InterPro" id="IPR002591">
    <property type="entry name" value="Phosphodiest/P_Trfase"/>
</dbReference>
<evidence type="ECO:0000313" key="1">
    <source>
        <dbReference type="EMBL" id="PJF48552.1"/>
    </source>
</evidence>
<reference evidence="1 2" key="1">
    <citation type="submission" date="2017-11" db="EMBL/GenBank/DDBJ databases">
        <title>Evolution of Phototrophy in the Chloroflexi Phylum Driven by Horizontal Gene Transfer.</title>
        <authorList>
            <person name="Ward L.M."/>
            <person name="Hemp J."/>
            <person name="Shih P.M."/>
            <person name="Mcglynn S.E."/>
            <person name="Fischer W."/>
        </authorList>
    </citation>
    <scope>NUCLEOTIDE SEQUENCE [LARGE SCALE GENOMIC DNA]</scope>
    <source>
        <strain evidence="1">JP3_7</strain>
    </source>
</reference>
<protein>
    <submittedName>
        <fullName evidence="1">Phosphodiesterase</fullName>
    </submittedName>
</protein>
<gene>
    <name evidence="1" type="ORF">CUN48_02795</name>
</gene>
<accession>A0A2M8QFN4</accession>
<comment type="caution">
    <text evidence="1">The sequence shown here is derived from an EMBL/GenBank/DDBJ whole genome shotgun (WGS) entry which is preliminary data.</text>
</comment>
<dbReference type="Gene3D" id="3.40.720.10">
    <property type="entry name" value="Alkaline Phosphatase, subunit A"/>
    <property type="match status" value="2"/>
</dbReference>
<dbReference type="AlphaFoldDB" id="A0A2M8QFN4"/>
<dbReference type="InterPro" id="IPR017850">
    <property type="entry name" value="Alkaline_phosphatase_core_sf"/>
</dbReference>